<dbReference type="InterPro" id="IPR055464">
    <property type="entry name" value="DUF7036"/>
</dbReference>
<dbReference type="Pfam" id="PF23041">
    <property type="entry name" value="DUF7036"/>
    <property type="match status" value="2"/>
</dbReference>
<feature type="region of interest" description="Disordered" evidence="1">
    <location>
        <begin position="1"/>
        <end position="20"/>
    </location>
</feature>
<feature type="transmembrane region" description="Helical" evidence="2">
    <location>
        <begin position="462"/>
        <end position="479"/>
    </location>
</feature>
<feature type="domain" description="DUF7036" evidence="3">
    <location>
        <begin position="88"/>
        <end position="179"/>
    </location>
</feature>
<feature type="region of interest" description="Disordered" evidence="1">
    <location>
        <begin position="375"/>
        <end position="453"/>
    </location>
</feature>
<proteinExistence type="predicted"/>
<evidence type="ECO:0000256" key="1">
    <source>
        <dbReference type="SAM" id="MobiDB-lite"/>
    </source>
</evidence>
<accession>A0AAD7P927</accession>
<dbReference type="PANTHER" id="PTHR33826">
    <property type="entry name" value="F20B24.21"/>
    <property type="match status" value="1"/>
</dbReference>
<feature type="compositionally biased region" description="Pro residues" evidence="1">
    <location>
        <begin position="393"/>
        <end position="402"/>
    </location>
</feature>
<name>A0AAD7P927_QUISA</name>
<dbReference type="Proteomes" id="UP001163823">
    <property type="component" value="Chromosome 13"/>
</dbReference>
<gene>
    <name evidence="4" type="ORF">O6P43_031546</name>
</gene>
<feature type="transmembrane region" description="Helical" evidence="2">
    <location>
        <begin position="45"/>
        <end position="64"/>
    </location>
</feature>
<organism evidence="4 5">
    <name type="scientific">Quillaja saponaria</name>
    <name type="common">Soap bark tree</name>
    <dbReference type="NCBI Taxonomy" id="32244"/>
    <lineage>
        <taxon>Eukaryota</taxon>
        <taxon>Viridiplantae</taxon>
        <taxon>Streptophyta</taxon>
        <taxon>Embryophyta</taxon>
        <taxon>Tracheophyta</taxon>
        <taxon>Spermatophyta</taxon>
        <taxon>Magnoliopsida</taxon>
        <taxon>eudicotyledons</taxon>
        <taxon>Gunneridae</taxon>
        <taxon>Pentapetalae</taxon>
        <taxon>rosids</taxon>
        <taxon>fabids</taxon>
        <taxon>Fabales</taxon>
        <taxon>Quillajaceae</taxon>
        <taxon>Quillaja</taxon>
    </lineage>
</organism>
<feature type="domain" description="DUF7036" evidence="3">
    <location>
        <begin position="211"/>
        <end position="301"/>
    </location>
</feature>
<dbReference type="PANTHER" id="PTHR33826:SF4">
    <property type="entry name" value="F20B24.21"/>
    <property type="match status" value="1"/>
</dbReference>
<keyword evidence="2" id="KW-0472">Membrane</keyword>
<feature type="region of interest" description="Disordered" evidence="1">
    <location>
        <begin position="315"/>
        <end position="338"/>
    </location>
</feature>
<evidence type="ECO:0000259" key="3">
    <source>
        <dbReference type="Pfam" id="PF23041"/>
    </source>
</evidence>
<evidence type="ECO:0000256" key="2">
    <source>
        <dbReference type="SAM" id="Phobius"/>
    </source>
</evidence>
<reference evidence="4" key="1">
    <citation type="journal article" date="2023" name="Science">
        <title>Elucidation of the pathway for biosynthesis of saponin adjuvants from the soapbark tree.</title>
        <authorList>
            <person name="Reed J."/>
            <person name="Orme A."/>
            <person name="El-Demerdash A."/>
            <person name="Owen C."/>
            <person name="Martin L.B.B."/>
            <person name="Misra R.C."/>
            <person name="Kikuchi S."/>
            <person name="Rejzek M."/>
            <person name="Martin A.C."/>
            <person name="Harkess A."/>
            <person name="Leebens-Mack J."/>
            <person name="Louveau T."/>
            <person name="Stephenson M.J."/>
            <person name="Osbourn A."/>
        </authorList>
    </citation>
    <scope>NUCLEOTIDE SEQUENCE</scope>
    <source>
        <strain evidence="4">S10</strain>
    </source>
</reference>
<keyword evidence="2" id="KW-0812">Transmembrane</keyword>
<sequence length="480" mass="52019">MGKIEEENLHQQQSHDVENRGSSGFLCEGCAMVVRGFAKEFNFKCLFVLILGLSVFLSGIFWILPIHKINSGFDAKDAIKLSATVQAYFRLEKPVSQLVPHVGRLEYDIYGEIGVPDTKVVVLSMHEGGGSNCTDVVFGVLSDPMDVPINPVSLSVLRSSLIELFLQQSNLTLTTPIFGTPFMFELKKFPGGITVIPQSASIWQIPQILFNFTLYNSISEILDNFADLRDELKFGLYLRSYENVFVQITNIDGSTTASPVIIQASIMSDLGILLPQRLKQLALTITGSPAKNLGLDNSVFGKVKGISLSSVLKGTLHASPPGPSPAPSPESNNYADAPSFSLIPSPAVHLPPCFNCKAPSPAPYSVTKHPPQPCPYHEPKYPPSSSPDSHPNPIVPPDPQPIAAPSLHVSPASEPSPDLSPVPEVSYGSRPGQDKGNTENLLSPSISPSPLSSAPGRCYRDIWLLSFSGLIIIYVLCWFQ</sequence>
<dbReference type="KEGG" id="qsa:O6P43_031546"/>
<feature type="compositionally biased region" description="Basic and acidic residues" evidence="1">
    <location>
        <begin position="1"/>
        <end position="19"/>
    </location>
</feature>
<feature type="compositionally biased region" description="Pro residues" evidence="1">
    <location>
        <begin position="375"/>
        <end position="385"/>
    </location>
</feature>
<evidence type="ECO:0000313" key="5">
    <source>
        <dbReference type="Proteomes" id="UP001163823"/>
    </source>
</evidence>
<feature type="compositionally biased region" description="Low complexity" evidence="1">
    <location>
        <begin position="441"/>
        <end position="453"/>
    </location>
</feature>
<dbReference type="AlphaFoldDB" id="A0AAD7P927"/>
<keyword evidence="2" id="KW-1133">Transmembrane helix</keyword>
<protein>
    <submittedName>
        <fullName evidence="4">Hydroxyproline-rich glycoprotein family protein</fullName>
    </submittedName>
</protein>
<comment type="caution">
    <text evidence="4">The sequence shown here is derived from an EMBL/GenBank/DDBJ whole genome shotgun (WGS) entry which is preliminary data.</text>
</comment>
<evidence type="ECO:0000313" key="4">
    <source>
        <dbReference type="EMBL" id="KAJ7946647.1"/>
    </source>
</evidence>
<keyword evidence="5" id="KW-1185">Reference proteome</keyword>
<dbReference type="EMBL" id="JARAOO010000013">
    <property type="protein sequence ID" value="KAJ7946647.1"/>
    <property type="molecule type" value="Genomic_DNA"/>
</dbReference>